<dbReference type="InterPro" id="IPR024072">
    <property type="entry name" value="DHFR-like_dom_sf"/>
</dbReference>
<dbReference type="InterPro" id="IPR002734">
    <property type="entry name" value="RibDG_C"/>
</dbReference>
<feature type="domain" description="Bacterial bifunctional deaminase-reductase C-terminal" evidence="2">
    <location>
        <begin position="3"/>
        <end position="188"/>
    </location>
</feature>
<protein>
    <submittedName>
        <fullName evidence="3">Dihydrofolate reductase family protein</fullName>
    </submittedName>
</protein>
<dbReference type="PANTHER" id="PTHR38011">
    <property type="entry name" value="DIHYDROFOLATE REDUCTASE FAMILY PROTEIN (AFU_ORTHOLOGUE AFUA_8G06820)"/>
    <property type="match status" value="1"/>
</dbReference>
<name>A0ABY7XRI4_MICLT</name>
<dbReference type="InterPro" id="IPR050765">
    <property type="entry name" value="Riboflavin_Biosynth_HTPR"/>
</dbReference>
<dbReference type="Pfam" id="PF01872">
    <property type="entry name" value="RibD_C"/>
    <property type="match status" value="1"/>
</dbReference>
<dbReference type="SUPFAM" id="SSF53597">
    <property type="entry name" value="Dihydrofolate reductase-like"/>
    <property type="match status" value="1"/>
</dbReference>
<accession>A0ABY7XRI4</accession>
<proteinExistence type="predicted"/>
<keyword evidence="4" id="KW-1185">Reference proteome</keyword>
<dbReference type="EMBL" id="CP078075">
    <property type="protein sequence ID" value="WDM44729.1"/>
    <property type="molecule type" value="Genomic_DNA"/>
</dbReference>
<evidence type="ECO:0000313" key="4">
    <source>
        <dbReference type="Proteomes" id="UP001215097"/>
    </source>
</evidence>
<dbReference type="Gene3D" id="3.40.430.10">
    <property type="entry name" value="Dihydrofolate Reductase, subunit A"/>
    <property type="match status" value="1"/>
</dbReference>
<sequence>MRTLIAVEFSSLDGVMQSPGRSDEDTSDGFSRGGWAATHMAGDPEAGAAAMAGSGATEGMVFGRRTYLDLVGHWLTTSEPNPFTDVLRETPKYVASRNPETDLPHPNSELLAGEAADTIARLKAAGDGELVMLGSATLLHSLQEADLIDGYILTILPVTVGGGKRLFVDGTVPATLTLTRSVVTQKGAIVAEYRRS</sequence>
<dbReference type="RefSeq" id="WP_282214877.1">
    <property type="nucleotide sequence ID" value="NZ_CP078075.1"/>
</dbReference>
<evidence type="ECO:0000313" key="3">
    <source>
        <dbReference type="EMBL" id="WDM44729.1"/>
    </source>
</evidence>
<gene>
    <name evidence="3" type="ORF">KV395_16415</name>
</gene>
<organism evidence="3 4">
    <name type="scientific">Microbacterium luteolum</name>
    <name type="common">Aureobacterium luteolum</name>
    <dbReference type="NCBI Taxonomy" id="69367"/>
    <lineage>
        <taxon>Bacteria</taxon>
        <taxon>Bacillati</taxon>
        <taxon>Actinomycetota</taxon>
        <taxon>Actinomycetes</taxon>
        <taxon>Micrococcales</taxon>
        <taxon>Microbacteriaceae</taxon>
        <taxon>Microbacterium</taxon>
    </lineage>
</organism>
<evidence type="ECO:0000259" key="2">
    <source>
        <dbReference type="Pfam" id="PF01872"/>
    </source>
</evidence>
<reference evidence="3 4" key="1">
    <citation type="submission" date="2021-06" db="EMBL/GenBank/DDBJ databases">
        <title>Genome-based taxonomic framework of Microbacterium strains isolated from marine environment, the description of four new species and reclassification of four preexisting species.</title>
        <authorList>
            <person name="Lee S.D."/>
            <person name="Kim S.-M."/>
            <person name="Byeon Y.-S."/>
            <person name="Yang H.L."/>
            <person name="Kim I.S."/>
        </authorList>
    </citation>
    <scope>NUCLEOTIDE SEQUENCE [LARGE SCALE GENOMIC DNA]</scope>
    <source>
        <strain evidence="3 4">KACC 14465</strain>
    </source>
</reference>
<dbReference type="Proteomes" id="UP001215097">
    <property type="component" value="Chromosome"/>
</dbReference>
<feature type="region of interest" description="Disordered" evidence="1">
    <location>
        <begin position="14"/>
        <end position="39"/>
    </location>
</feature>
<evidence type="ECO:0000256" key="1">
    <source>
        <dbReference type="SAM" id="MobiDB-lite"/>
    </source>
</evidence>
<dbReference type="PANTHER" id="PTHR38011:SF2">
    <property type="entry name" value="BIFUNCTIONAL DEAMINASE-REDUCTASE DOMAIN PROTEIN"/>
    <property type="match status" value="1"/>
</dbReference>